<sequence>MTSHRSLHATPKRIAAAIASALASGFLHATPSTPVVTNGQAQVEQHPGNMIIHQTSQRAVLEYQQFSIGAGESVQFIQPNAQSLTLNKVTGPDASQIAGQLSANGHVYLVNPNGVFFSPGAQVDVTGLVVTTLDIDRDDFMSGDFTLHSPGNGEIVNQADINADALLAFVAPFIRNEGTLAADKQVQLLAEDTLVITPNGEHTGIAVSRDAIAESDRTVINQGDIKGHWVVLSAGAVDALHQSLVDNAGAVRAHSLADLTGGAIEAAASSVNNTGTLLADAQGEIVITGDYLYNNGHMATPGGTISLNAEKVLVLDHQSEQDASATTTGDGGSVINYAKGFAHFNADARIAARGGSESGNGGFVEVSGIDYVEAYGLVDTRAANGTTGTYLIDPTDITISAAAESGGAFGGPPYNWVPSGASSNIDVGILQTNLQTSSVTINTASGFAGTGDITIATDIDIDGSGANVLNLIADNNIIMNAGTTISDSNTGTVESMQLNMQAGGNLIMATTASLSLGGGKFGGVFGGNADISAIVSLNNAADAITLAVGDTLTDIHGATNNFITPGGVIITAGTVNPLLVSVNSMDLTTTVGNATITSSGAISFSDIDTAGNATINMSAGALTIAGFTDAANLTLNAGAGNVILPDAGIAITGNVNITAGDLLDADRSVILSGNNLVLNTGIAAGDLTINGNFNTVDLTQTGTNTLTYDDADTVAINNFSVTGGGGLDILSFGDMNIATDIDYDGNNGAALTIGSYANNLLLNANILDSNTGTNDAIGLVLTAGNNLVMLDTSQVDINNGVLLVNATGDVTLGNLASTNNTGVAITVTAGNRILDGGDTFTDIVAVNGNTHLTAVNGISDIEIQTERLSLTNTGSGNTTVTETNTVIMDTINTVGTATINATARIEIADGVVVSAQNLTLNSTDLQLGNAGIANVSGTLNIAADNIYDADQTVNLAAGTLVLNTNLAGGDLVVNSTINNADISLSSANSFTLNNTGALSLDNLIMGTGTYQINSTGNLTLANTIDTNSSIGATLGLNSSGGDLLINANIEDTIASGDNVTINLDAGNDIIMLDGTVVSANDADITLNAGNNVVVSSLHSTNTAGLAITVTAGNQIIDGGDLDQDIRPLGGRASLTAVNGIGMGNAIETRGTALDLFNTGSGDIEAYNFSGTMDVRTLNNVGNTYLSSADAIKIQSGAVVATQDLSLIATTNIELPDTAIANIAGTFTLSGTDIFDSDRTVAFAAIPVDITTATAGGDSVFGLTGSSITLNNTGTSLITLNKTNAGNLAIVNGDTGSGDLSVNLLDGLLQVNNTATGLRTAGALSISANSIFDVPNDGVVTLRGSSVNLNLLQTSTALQTNLFTNQLTLTGPSATNLTVQRNSGDLNINAINWAGDLTFNLNSGRLILNNSGLTSAGTLTLSADDLLDSDRTLILTANNLNLASGFTGGDLTLNTTVANLGITNSGINALTVNETDALTLTSLNSTGALSISNAGNLTLGPVAAVTDLDLTSTGDVITDDTGLNNVSGTLVINAADLRDSDRSVSLGAGTLTLASGFIGGDLTLNTTAANLGITNSGTNALTVNETDALTLTSLNSTGALSISNAGNLTLAPVTAVTDLNLTSTGDVITDDTGLNNVSGTLVINAADLRDSDRNVTLQANTASISLAAQAGATAIDSQVTNLNWTGSNALTLTQTGALQLNADMGGADLSIASNDNILITGLILPANVAITTSGTLQLPDALPTAGSWQLTAADLFDSDRQLTLNGANLFLDLSAPGGNLAIASNAAQADLNFANHQLTLDTTPAGALALNDLDSDGFAAQISNGSLRINLLQNDLFINSDMQATDTVADGTRHGKLGIFLSGGNLTLANGVTLAALNNVENSIGGGWDNDQTALLIRQLDQTDTSYTWTIGTNALLEAQGGDLVLDNYNDAALNTGVRTITLNTGSSLRSYNSLGDSQTGTVINQSVDASNATLSAYANRQLALLTEAPTPTPTPVPTPVPTPMPTPTPERPVDLDSVQNDLSKPTENTETSTPNETANPSVDNLLTRATGACQPDNSSQDTSPRCKNQAAIERFLGSLLIGGQLPQVGDSSK</sequence>
<gene>
    <name evidence="4" type="ordered locus">M5M_06020</name>
</gene>
<name>K4KHB4_SIMAS</name>
<dbReference type="PANTHER" id="PTHR12338:SF5">
    <property type="entry name" value="ANTIGEN 43-RELATED"/>
    <property type="match status" value="1"/>
</dbReference>
<dbReference type="eggNOG" id="COG3210">
    <property type="taxonomic scope" value="Bacteria"/>
</dbReference>
<dbReference type="EMBL" id="CP003746">
    <property type="protein sequence ID" value="AFU98401.1"/>
    <property type="molecule type" value="Genomic_DNA"/>
</dbReference>
<feature type="signal peptide" evidence="2">
    <location>
        <begin position="1"/>
        <end position="29"/>
    </location>
</feature>
<dbReference type="InterPro" id="IPR011050">
    <property type="entry name" value="Pectin_lyase_fold/virulence"/>
</dbReference>
<dbReference type="Proteomes" id="UP000000466">
    <property type="component" value="Chromosome"/>
</dbReference>
<dbReference type="NCBIfam" id="TIGR01901">
    <property type="entry name" value="adhes_NPXG"/>
    <property type="match status" value="1"/>
</dbReference>
<feature type="region of interest" description="Disordered" evidence="1">
    <location>
        <begin position="1987"/>
        <end position="2042"/>
    </location>
</feature>
<dbReference type="RefSeq" id="WP_015046574.1">
    <property type="nucleotide sequence ID" value="NC_018868.3"/>
</dbReference>
<dbReference type="PANTHER" id="PTHR12338">
    <property type="entry name" value="AUTOTRANSPORTER"/>
    <property type="match status" value="1"/>
</dbReference>
<feature type="compositionally biased region" description="Low complexity" evidence="1">
    <location>
        <begin position="2025"/>
        <end position="2040"/>
    </location>
</feature>
<dbReference type="SMART" id="SM00912">
    <property type="entry name" value="Haemagg_act"/>
    <property type="match status" value="1"/>
</dbReference>
<dbReference type="SUPFAM" id="SSF51126">
    <property type="entry name" value="Pectin lyase-like"/>
    <property type="match status" value="1"/>
</dbReference>
<dbReference type="InterPro" id="IPR012334">
    <property type="entry name" value="Pectin_lyas_fold"/>
</dbReference>
<evidence type="ECO:0000259" key="3">
    <source>
        <dbReference type="SMART" id="SM00912"/>
    </source>
</evidence>
<keyword evidence="5" id="KW-1185">Reference proteome</keyword>
<dbReference type="InterPro" id="IPR008638">
    <property type="entry name" value="FhaB/CdiA-like_TPS"/>
</dbReference>
<accession>K4KHB4</accession>
<dbReference type="STRING" id="1117647.M5M_06020"/>
<dbReference type="InterPro" id="IPR050909">
    <property type="entry name" value="Bact_Autotransporter_VF"/>
</dbReference>
<dbReference type="Gene3D" id="2.160.20.10">
    <property type="entry name" value="Single-stranded right-handed beta-helix, Pectin lyase-like"/>
    <property type="match status" value="1"/>
</dbReference>
<dbReference type="HOGENOM" id="CLU_232482_0_0_6"/>
<feature type="compositionally biased region" description="Pro residues" evidence="1">
    <location>
        <begin position="1990"/>
        <end position="2010"/>
    </location>
</feature>
<evidence type="ECO:0000256" key="2">
    <source>
        <dbReference type="SAM" id="SignalP"/>
    </source>
</evidence>
<feature type="domain" description="Filamentous haemagglutinin FhaB/tRNA nuclease CdiA-like TPS" evidence="3">
    <location>
        <begin position="27"/>
        <end position="139"/>
    </location>
</feature>
<organism evidence="4 5">
    <name type="scientific">Simiduia agarivorans (strain DSM 21679 / JCM 13881 / BCRC 17597 / SA1)</name>
    <dbReference type="NCBI Taxonomy" id="1117647"/>
    <lineage>
        <taxon>Bacteria</taxon>
        <taxon>Pseudomonadati</taxon>
        <taxon>Pseudomonadota</taxon>
        <taxon>Gammaproteobacteria</taxon>
        <taxon>Cellvibrionales</taxon>
        <taxon>Cellvibrionaceae</taxon>
        <taxon>Simiduia</taxon>
    </lineage>
</organism>
<evidence type="ECO:0000313" key="4">
    <source>
        <dbReference type="EMBL" id="AFU98401.1"/>
    </source>
</evidence>
<keyword evidence="2" id="KW-0732">Signal</keyword>
<dbReference type="KEGG" id="saga:M5M_06020"/>
<evidence type="ECO:0000313" key="5">
    <source>
        <dbReference type="Proteomes" id="UP000000466"/>
    </source>
</evidence>
<protein>
    <recommendedName>
        <fullName evidence="3">Filamentous haemagglutinin FhaB/tRNA nuclease CdiA-like TPS domain-containing protein</fullName>
    </recommendedName>
</protein>
<proteinExistence type="predicted"/>
<feature type="chain" id="PRO_5003879715" description="Filamentous haemagglutinin FhaB/tRNA nuclease CdiA-like TPS domain-containing protein" evidence="2">
    <location>
        <begin position="30"/>
        <end position="2093"/>
    </location>
</feature>
<dbReference type="Pfam" id="PF05860">
    <property type="entry name" value="TPS"/>
    <property type="match status" value="1"/>
</dbReference>
<evidence type="ECO:0000256" key="1">
    <source>
        <dbReference type="SAM" id="MobiDB-lite"/>
    </source>
</evidence>
<reference evidence="4 5" key="1">
    <citation type="journal article" date="2013" name="Genome Announc.">
        <title>Complete genome sequence of Simiduia agarivorans SA1(T), a marine bacterium able to degrade a variety of polysaccharides.</title>
        <authorList>
            <person name="Lin S.Y."/>
            <person name="Shieh W.Y."/>
            <person name="Chen J.S."/>
            <person name="Tang S.L."/>
        </authorList>
    </citation>
    <scope>NUCLEOTIDE SEQUENCE [LARGE SCALE GENOMIC DNA]</scope>
    <source>
        <strain evidence="5">DSM 21679 / JCM 13881 / BCRC 17597 / SA1</strain>
    </source>
</reference>